<keyword evidence="1" id="KW-1133">Transmembrane helix</keyword>
<dbReference type="OrthoDB" id="5293867at2"/>
<dbReference type="STRING" id="1318628.MARLIPOL_15482"/>
<keyword evidence="1" id="KW-0812">Transmembrane</keyword>
<organism evidence="3 4">
    <name type="scientific">Marinobacter lipolyticus SM19</name>
    <dbReference type="NCBI Taxonomy" id="1318628"/>
    <lineage>
        <taxon>Bacteria</taxon>
        <taxon>Pseudomonadati</taxon>
        <taxon>Pseudomonadota</taxon>
        <taxon>Gammaproteobacteria</taxon>
        <taxon>Pseudomonadales</taxon>
        <taxon>Marinobacteraceae</taxon>
        <taxon>Marinobacter</taxon>
    </lineage>
</organism>
<dbReference type="PATRIC" id="fig|1318628.3.peg.3095"/>
<name>R8AXL9_9GAMM</name>
<evidence type="ECO:0000256" key="1">
    <source>
        <dbReference type="SAM" id="Phobius"/>
    </source>
</evidence>
<dbReference type="AlphaFoldDB" id="R8AXL9"/>
<evidence type="ECO:0000313" key="4">
    <source>
        <dbReference type="Proteomes" id="UP000016540"/>
    </source>
</evidence>
<comment type="caution">
    <text evidence="3">The sequence shown here is derived from an EMBL/GenBank/DDBJ whole genome shotgun (WGS) entry which is preliminary data.</text>
</comment>
<feature type="transmembrane region" description="Helical" evidence="1">
    <location>
        <begin position="6"/>
        <end position="25"/>
    </location>
</feature>
<evidence type="ECO:0000313" key="3">
    <source>
        <dbReference type="EMBL" id="EON91064.1"/>
    </source>
</evidence>
<dbReference type="RefSeq" id="WP_012139281.1">
    <property type="nucleotide sequence ID" value="NZ_KE007327.1"/>
</dbReference>
<gene>
    <name evidence="3" type="ORF">MARLIPOL_15482</name>
</gene>
<proteinExistence type="predicted"/>
<protein>
    <recommendedName>
        <fullName evidence="2">DUF2489 domain-containing protein</fullName>
    </recommendedName>
</protein>
<dbReference type="EMBL" id="ASAD01000020">
    <property type="protein sequence ID" value="EON91064.1"/>
    <property type="molecule type" value="Genomic_DNA"/>
</dbReference>
<dbReference type="HOGENOM" id="CLU_136762_1_0_6"/>
<keyword evidence="1" id="KW-0472">Membrane</keyword>
<accession>R8AXL9</accession>
<sequence>MPVWLQWTLIIAGLIAIAVLSAFIVRQARLLKTYRKRADKNRAFQSERRQSMVESIHVIAMAVEEDQVEYSEACLRLKGLLDHVAPELLAQSPFRVFQEVYDQIQHMPTHRARQATNTRFIEKMDKERRTIEEKNADAIRRAATALRHHTF</sequence>
<keyword evidence="4" id="KW-1185">Reference proteome</keyword>
<dbReference type="eggNOG" id="ENOG50335FN">
    <property type="taxonomic scope" value="Bacteria"/>
</dbReference>
<dbReference type="InterPro" id="IPR019617">
    <property type="entry name" value="DUF2489"/>
</dbReference>
<reference evidence="3 4" key="1">
    <citation type="journal article" date="2013" name="Genome Announc.">
        <title>Draft Genome Sequence of the Moderately Halophilic Bacterium Marinobacter lipolyticus Strain SM19.</title>
        <authorList>
            <person name="Papke R.T."/>
            <person name="de la Haba R.R."/>
            <person name="Infante-Dominguez C."/>
            <person name="Perez D."/>
            <person name="Sanchez-Porro C."/>
            <person name="Lapierre P."/>
            <person name="Ventosa A."/>
        </authorList>
    </citation>
    <scope>NUCLEOTIDE SEQUENCE [LARGE SCALE GENOMIC DNA]</scope>
    <source>
        <strain evidence="3 4">SM19</strain>
    </source>
</reference>
<feature type="domain" description="DUF2489" evidence="2">
    <location>
        <begin position="17"/>
        <end position="146"/>
    </location>
</feature>
<evidence type="ECO:0000259" key="2">
    <source>
        <dbReference type="Pfam" id="PF10675"/>
    </source>
</evidence>
<dbReference type="Pfam" id="PF10675">
    <property type="entry name" value="DUF2489"/>
    <property type="match status" value="1"/>
</dbReference>
<dbReference type="Proteomes" id="UP000016540">
    <property type="component" value="Unassembled WGS sequence"/>
</dbReference>